<feature type="transmembrane region" description="Helical" evidence="5">
    <location>
        <begin position="206"/>
        <end position="227"/>
    </location>
</feature>
<sequence length="531" mass="55070">DQGWSGSRTAASRVSVATVAILTLGMAAATGLGAVPFFFVELQAKWAGLCNGIASGVMLAASFDLIQEGQRFGGGNWVVAGILSGGLFILYSQKVLERFGDVKLMDVKGADARKMLLVIGIMTLHSFGEGSGVGVSFAGPKGLSQGLTVTLAIAVHNIPEGLAVSMVLASRGVSARNAMLWSTFTSLPQPLVAVPAFICAEAFQKFLPLCMGFAAGCMIWMVLAEVLPDSFKDADASEVASAATVSIAFMEILSAVMESGARWNNTGSALLWSLLFGLGPFIGGLALVSLVGSIRLPYSFFGSVGSGIALVLALWRPSQLWLSGKMDRLVLSGLFFLGTCLWRLAHLWESRRPRKAEVEVFITKPKQASSLASGAILAAGTMGFHAFAEGLALGVAASKAYGLGTHMLLPVCLHGLPRGAAVASTIYGATGSWQQALVLATVTGFASPVGAIVAILGGLSYSGLDFWMVVACGSLVPAFGRQILVRAAGRRGASSVVMGLVTGFGFASALLTSTRMVCLYTPYCSSAPEAV</sequence>
<name>D8SW74_SELML</name>
<dbReference type="Pfam" id="PF02535">
    <property type="entry name" value="Zip"/>
    <property type="match status" value="2"/>
</dbReference>
<dbReference type="STRING" id="88036.D8SW74"/>
<dbReference type="OMA" id="FGATDNW"/>
<dbReference type="GO" id="GO:0071577">
    <property type="term" value="P:zinc ion transmembrane transport"/>
    <property type="evidence" value="ECO:0000318"/>
    <property type="project" value="GO_Central"/>
</dbReference>
<dbReference type="AlphaFoldDB" id="D8SW74"/>
<dbReference type="OrthoDB" id="262547at2759"/>
<feature type="transmembrane region" description="Helical" evidence="5">
    <location>
        <begin position="368"/>
        <end position="387"/>
    </location>
</feature>
<dbReference type="GO" id="GO:0016020">
    <property type="term" value="C:membrane"/>
    <property type="evidence" value="ECO:0000318"/>
    <property type="project" value="GO_Central"/>
</dbReference>
<feature type="transmembrane region" description="Helical" evidence="5">
    <location>
        <begin position="72"/>
        <end position="91"/>
    </location>
</feature>
<feature type="transmembrane region" description="Helical" evidence="5">
    <location>
        <begin position="14"/>
        <end position="39"/>
    </location>
</feature>
<evidence type="ECO:0000256" key="4">
    <source>
        <dbReference type="ARBA" id="ARBA00023136"/>
    </source>
</evidence>
<feature type="transmembrane region" description="Helical" evidence="5">
    <location>
        <begin position="112"/>
        <end position="128"/>
    </location>
</feature>
<feature type="transmembrane region" description="Helical" evidence="5">
    <location>
        <begin position="496"/>
        <end position="517"/>
    </location>
</feature>
<protein>
    <recommendedName>
        <fullName evidence="8">Zinc transporter</fullName>
    </recommendedName>
</protein>
<keyword evidence="4 5" id="KW-0472">Membrane</keyword>
<feature type="transmembrane region" description="Helical" evidence="5">
    <location>
        <begin position="148"/>
        <end position="168"/>
    </location>
</feature>
<dbReference type="InterPro" id="IPR003689">
    <property type="entry name" value="ZIP"/>
</dbReference>
<feature type="non-terminal residue" evidence="6">
    <location>
        <position position="1"/>
    </location>
</feature>
<feature type="non-terminal residue" evidence="6">
    <location>
        <position position="531"/>
    </location>
</feature>
<feature type="transmembrane region" description="Helical" evidence="5">
    <location>
        <begin position="269"/>
        <end position="291"/>
    </location>
</feature>
<evidence type="ECO:0000256" key="5">
    <source>
        <dbReference type="SAM" id="Phobius"/>
    </source>
</evidence>
<dbReference type="eggNOG" id="KOG2474">
    <property type="taxonomic scope" value="Eukaryota"/>
</dbReference>
<evidence type="ECO:0000313" key="7">
    <source>
        <dbReference type="Proteomes" id="UP000001514"/>
    </source>
</evidence>
<dbReference type="Gramene" id="EFJ11436">
    <property type="protein sequence ID" value="EFJ11436"/>
    <property type="gene ID" value="SELMODRAFT_42432"/>
</dbReference>
<dbReference type="PANTHER" id="PTHR11040:SF70">
    <property type="entry name" value="OS05G0316100 PROTEIN"/>
    <property type="match status" value="1"/>
</dbReference>
<evidence type="ECO:0000313" key="6">
    <source>
        <dbReference type="EMBL" id="EFJ11436.1"/>
    </source>
</evidence>
<dbReference type="HOGENOM" id="CLU_021340_0_0_1"/>
<evidence type="ECO:0000256" key="2">
    <source>
        <dbReference type="ARBA" id="ARBA00022692"/>
    </source>
</evidence>
<dbReference type="EMBL" id="GL377647">
    <property type="protein sequence ID" value="EFJ11436.1"/>
    <property type="molecule type" value="Genomic_DNA"/>
</dbReference>
<gene>
    <name evidence="6" type="ORF">SELMODRAFT_42432</name>
</gene>
<dbReference type="PANTHER" id="PTHR11040">
    <property type="entry name" value="ZINC/IRON TRANSPORTER"/>
    <property type="match status" value="1"/>
</dbReference>
<feature type="transmembrane region" description="Helical" evidence="5">
    <location>
        <begin position="298"/>
        <end position="317"/>
    </location>
</feature>
<feature type="transmembrane region" description="Helical" evidence="5">
    <location>
        <begin position="436"/>
        <end position="460"/>
    </location>
</feature>
<feature type="transmembrane region" description="Helical" evidence="5">
    <location>
        <begin position="329"/>
        <end position="348"/>
    </location>
</feature>
<feature type="transmembrane region" description="Helical" evidence="5">
    <location>
        <begin position="407"/>
        <end position="429"/>
    </location>
</feature>
<feature type="transmembrane region" description="Helical" evidence="5">
    <location>
        <begin position="466"/>
        <end position="484"/>
    </location>
</feature>
<dbReference type="FunCoup" id="D8SW74">
    <property type="interactions" value="2015"/>
</dbReference>
<dbReference type="GO" id="GO:0005385">
    <property type="term" value="F:zinc ion transmembrane transporter activity"/>
    <property type="evidence" value="ECO:0000318"/>
    <property type="project" value="GO_Central"/>
</dbReference>
<keyword evidence="7" id="KW-1185">Reference proteome</keyword>
<keyword evidence="3 5" id="KW-1133">Transmembrane helix</keyword>
<evidence type="ECO:0000256" key="3">
    <source>
        <dbReference type="ARBA" id="ARBA00022989"/>
    </source>
</evidence>
<evidence type="ECO:0008006" key="8">
    <source>
        <dbReference type="Google" id="ProtNLM"/>
    </source>
</evidence>
<comment type="subcellular location">
    <subcellularLocation>
        <location evidence="1">Membrane</location>
        <topology evidence="1">Multi-pass membrane protein</topology>
    </subcellularLocation>
</comment>
<evidence type="ECO:0000256" key="1">
    <source>
        <dbReference type="ARBA" id="ARBA00004141"/>
    </source>
</evidence>
<reference evidence="6 7" key="1">
    <citation type="journal article" date="2011" name="Science">
        <title>The Selaginella genome identifies genetic changes associated with the evolution of vascular plants.</title>
        <authorList>
            <person name="Banks J.A."/>
            <person name="Nishiyama T."/>
            <person name="Hasebe M."/>
            <person name="Bowman J.L."/>
            <person name="Gribskov M."/>
            <person name="dePamphilis C."/>
            <person name="Albert V.A."/>
            <person name="Aono N."/>
            <person name="Aoyama T."/>
            <person name="Ambrose B.A."/>
            <person name="Ashton N.W."/>
            <person name="Axtell M.J."/>
            <person name="Barker E."/>
            <person name="Barker M.S."/>
            <person name="Bennetzen J.L."/>
            <person name="Bonawitz N.D."/>
            <person name="Chapple C."/>
            <person name="Cheng C."/>
            <person name="Correa L.G."/>
            <person name="Dacre M."/>
            <person name="DeBarry J."/>
            <person name="Dreyer I."/>
            <person name="Elias M."/>
            <person name="Engstrom E.M."/>
            <person name="Estelle M."/>
            <person name="Feng L."/>
            <person name="Finet C."/>
            <person name="Floyd S.K."/>
            <person name="Frommer W.B."/>
            <person name="Fujita T."/>
            <person name="Gramzow L."/>
            <person name="Gutensohn M."/>
            <person name="Harholt J."/>
            <person name="Hattori M."/>
            <person name="Heyl A."/>
            <person name="Hirai T."/>
            <person name="Hiwatashi Y."/>
            <person name="Ishikawa M."/>
            <person name="Iwata M."/>
            <person name="Karol K.G."/>
            <person name="Koehler B."/>
            <person name="Kolukisaoglu U."/>
            <person name="Kubo M."/>
            <person name="Kurata T."/>
            <person name="Lalonde S."/>
            <person name="Li K."/>
            <person name="Li Y."/>
            <person name="Litt A."/>
            <person name="Lyons E."/>
            <person name="Manning G."/>
            <person name="Maruyama T."/>
            <person name="Michael T.P."/>
            <person name="Mikami K."/>
            <person name="Miyazaki S."/>
            <person name="Morinaga S."/>
            <person name="Murata T."/>
            <person name="Mueller-Roeber B."/>
            <person name="Nelson D.R."/>
            <person name="Obara M."/>
            <person name="Oguri Y."/>
            <person name="Olmstead R.G."/>
            <person name="Onodera N."/>
            <person name="Petersen B.L."/>
            <person name="Pils B."/>
            <person name="Prigge M."/>
            <person name="Rensing S.A."/>
            <person name="Riano-Pachon D.M."/>
            <person name="Roberts A.W."/>
            <person name="Sato Y."/>
            <person name="Scheller H.V."/>
            <person name="Schulz B."/>
            <person name="Schulz C."/>
            <person name="Shakirov E.V."/>
            <person name="Shibagaki N."/>
            <person name="Shinohara N."/>
            <person name="Shippen D.E."/>
            <person name="Soerensen I."/>
            <person name="Sotooka R."/>
            <person name="Sugimoto N."/>
            <person name="Sugita M."/>
            <person name="Sumikawa N."/>
            <person name="Tanurdzic M."/>
            <person name="Theissen G."/>
            <person name="Ulvskov P."/>
            <person name="Wakazuki S."/>
            <person name="Weng J.K."/>
            <person name="Willats W.W."/>
            <person name="Wipf D."/>
            <person name="Wolf P.G."/>
            <person name="Yang L."/>
            <person name="Zimmer A.D."/>
            <person name="Zhu Q."/>
            <person name="Mitros T."/>
            <person name="Hellsten U."/>
            <person name="Loque D."/>
            <person name="Otillar R."/>
            <person name="Salamov A."/>
            <person name="Schmutz J."/>
            <person name="Shapiro H."/>
            <person name="Lindquist E."/>
            <person name="Lucas S."/>
            <person name="Rokhsar D."/>
            <person name="Grigoriev I.V."/>
        </authorList>
    </citation>
    <scope>NUCLEOTIDE SEQUENCE [LARGE SCALE GENOMIC DNA]</scope>
</reference>
<dbReference type="KEGG" id="smo:SELMODRAFT_42432"/>
<organism evidence="7">
    <name type="scientific">Selaginella moellendorffii</name>
    <name type="common">Spikemoss</name>
    <dbReference type="NCBI Taxonomy" id="88036"/>
    <lineage>
        <taxon>Eukaryota</taxon>
        <taxon>Viridiplantae</taxon>
        <taxon>Streptophyta</taxon>
        <taxon>Embryophyta</taxon>
        <taxon>Tracheophyta</taxon>
        <taxon>Lycopodiopsida</taxon>
        <taxon>Selaginellales</taxon>
        <taxon>Selaginellaceae</taxon>
        <taxon>Selaginella</taxon>
    </lineage>
</organism>
<keyword evidence="2 5" id="KW-0812">Transmembrane</keyword>
<dbReference type="Proteomes" id="UP000001514">
    <property type="component" value="Unassembled WGS sequence"/>
</dbReference>
<dbReference type="InParanoid" id="D8SW74"/>
<accession>D8SW74</accession>
<proteinExistence type="predicted"/>